<name>A0A2K2FVA9_9SPHN</name>
<feature type="region of interest" description="Disordered" evidence="8">
    <location>
        <begin position="73"/>
        <end position="124"/>
    </location>
</feature>
<keyword evidence="6 7" id="KW-0472">Membrane</keyword>
<dbReference type="RefSeq" id="WP_103098452.1">
    <property type="nucleotide sequence ID" value="NZ_LYMM01000067.1"/>
</dbReference>
<keyword evidence="4 9" id="KW-0812">Transmembrane</keyword>
<evidence type="ECO:0000256" key="5">
    <source>
        <dbReference type="ARBA" id="ARBA00022989"/>
    </source>
</evidence>
<evidence type="ECO:0000256" key="9">
    <source>
        <dbReference type="SAM" id="Phobius"/>
    </source>
</evidence>
<dbReference type="Proteomes" id="UP000236327">
    <property type="component" value="Unassembled WGS sequence"/>
</dbReference>
<dbReference type="OrthoDB" id="7170686at2"/>
<dbReference type="PROSITE" id="PS51123">
    <property type="entry name" value="OMPA_2"/>
    <property type="match status" value="1"/>
</dbReference>
<keyword evidence="3" id="KW-1003">Cell membrane</keyword>
<reference evidence="11 12" key="1">
    <citation type="submission" date="2016-05" db="EMBL/GenBank/DDBJ databases">
        <title>Complete genome sequence of Novosphingobium guangzhouense SA925(T).</title>
        <authorList>
            <person name="Sha S."/>
        </authorList>
    </citation>
    <scope>NUCLEOTIDE SEQUENCE [LARGE SCALE GENOMIC DNA]</scope>
    <source>
        <strain evidence="11 12">SA925</strain>
    </source>
</reference>
<feature type="compositionally biased region" description="Low complexity" evidence="8">
    <location>
        <begin position="114"/>
        <end position="124"/>
    </location>
</feature>
<dbReference type="PANTHER" id="PTHR30329:SF21">
    <property type="entry name" value="LIPOPROTEIN YIAD-RELATED"/>
    <property type="match status" value="1"/>
</dbReference>
<organism evidence="11 12">
    <name type="scientific">Novosphingobium guangzhouense</name>
    <dbReference type="NCBI Taxonomy" id="1850347"/>
    <lineage>
        <taxon>Bacteria</taxon>
        <taxon>Pseudomonadati</taxon>
        <taxon>Pseudomonadota</taxon>
        <taxon>Alphaproteobacteria</taxon>
        <taxon>Sphingomonadales</taxon>
        <taxon>Sphingomonadaceae</taxon>
        <taxon>Novosphingobium</taxon>
    </lineage>
</organism>
<accession>A0A2K2FVA9</accession>
<keyword evidence="11" id="KW-0966">Cell projection</keyword>
<dbReference type="InterPro" id="IPR050330">
    <property type="entry name" value="Bact_OuterMem_StrucFunc"/>
</dbReference>
<comment type="caution">
    <text evidence="11">The sequence shown here is derived from an EMBL/GenBank/DDBJ whole genome shotgun (WGS) entry which is preliminary data.</text>
</comment>
<dbReference type="Pfam" id="PF13677">
    <property type="entry name" value="MotB_plug"/>
    <property type="match status" value="1"/>
</dbReference>
<dbReference type="SUPFAM" id="SSF103088">
    <property type="entry name" value="OmpA-like"/>
    <property type="match status" value="1"/>
</dbReference>
<evidence type="ECO:0000256" key="1">
    <source>
        <dbReference type="ARBA" id="ARBA00004162"/>
    </source>
</evidence>
<evidence type="ECO:0000259" key="10">
    <source>
        <dbReference type="PROSITE" id="PS51123"/>
    </source>
</evidence>
<dbReference type="PANTHER" id="PTHR30329">
    <property type="entry name" value="STATOR ELEMENT OF FLAGELLAR MOTOR COMPLEX"/>
    <property type="match status" value="1"/>
</dbReference>
<evidence type="ECO:0000256" key="2">
    <source>
        <dbReference type="ARBA" id="ARBA00008914"/>
    </source>
</evidence>
<feature type="domain" description="OmpA-like" evidence="10">
    <location>
        <begin position="165"/>
        <end position="281"/>
    </location>
</feature>
<dbReference type="AlphaFoldDB" id="A0A2K2FVA9"/>
<comment type="similarity">
    <text evidence="2">Belongs to the MotB family.</text>
</comment>
<evidence type="ECO:0000313" key="11">
    <source>
        <dbReference type="EMBL" id="PNU02727.1"/>
    </source>
</evidence>
<dbReference type="EMBL" id="LYMM01000067">
    <property type="protein sequence ID" value="PNU02727.1"/>
    <property type="molecule type" value="Genomic_DNA"/>
</dbReference>
<protein>
    <submittedName>
        <fullName evidence="11">Flagellar motor protein MotB</fullName>
    </submittedName>
</protein>
<proteinExistence type="inferred from homology"/>
<sequence>MATKGNGGKGNEKRPIVIRKVKKVVGGGHHGGAWKVAYADFVTAMMAFFMLLWLLANPDEVQLKGLAEYFSADSEKQNPATTLTKDPGMQPGSGGHGRNNQSDKQEPEGQPASEAGTVGAARGGTAEVPEASLRVMAQEMQVALQPPMDAQGRANVDVRPSREGMRIHLVDNAQRSMFKGSTAQLNDFARGLLTRAARQLAGVDARIAIEGHTDSAGGDSDANWRLSAERALAARAALVAAGLPADRFAEVVGKAGTEPVYPDQPDRPENRRITIVVMAEAGALPHDASFKF</sequence>
<evidence type="ECO:0000256" key="7">
    <source>
        <dbReference type="PROSITE-ProRule" id="PRU00473"/>
    </source>
</evidence>
<dbReference type="InterPro" id="IPR025713">
    <property type="entry name" value="MotB-like_N_dom"/>
</dbReference>
<comment type="subcellular location">
    <subcellularLocation>
        <location evidence="1">Cell membrane</location>
        <topology evidence="1">Single-pass membrane protein</topology>
    </subcellularLocation>
</comment>
<feature type="transmembrane region" description="Helical" evidence="9">
    <location>
        <begin position="36"/>
        <end position="56"/>
    </location>
</feature>
<keyword evidence="12" id="KW-1185">Reference proteome</keyword>
<keyword evidence="5 9" id="KW-1133">Transmembrane helix</keyword>
<evidence type="ECO:0000313" key="12">
    <source>
        <dbReference type="Proteomes" id="UP000236327"/>
    </source>
</evidence>
<evidence type="ECO:0000256" key="8">
    <source>
        <dbReference type="SAM" id="MobiDB-lite"/>
    </source>
</evidence>
<dbReference type="Gene3D" id="3.30.1330.60">
    <property type="entry name" value="OmpA-like domain"/>
    <property type="match status" value="1"/>
</dbReference>
<dbReference type="InterPro" id="IPR036737">
    <property type="entry name" value="OmpA-like_sf"/>
</dbReference>
<dbReference type="GO" id="GO:0005886">
    <property type="term" value="C:plasma membrane"/>
    <property type="evidence" value="ECO:0007669"/>
    <property type="project" value="UniProtKB-SubCell"/>
</dbReference>
<evidence type="ECO:0000256" key="4">
    <source>
        <dbReference type="ARBA" id="ARBA00022692"/>
    </source>
</evidence>
<dbReference type="Pfam" id="PF00691">
    <property type="entry name" value="OmpA"/>
    <property type="match status" value="1"/>
</dbReference>
<keyword evidence="11" id="KW-0969">Cilium</keyword>
<evidence type="ECO:0000256" key="6">
    <source>
        <dbReference type="ARBA" id="ARBA00023136"/>
    </source>
</evidence>
<dbReference type="InterPro" id="IPR006665">
    <property type="entry name" value="OmpA-like"/>
</dbReference>
<gene>
    <name evidence="11" type="ORF">A8V01_25785</name>
</gene>
<keyword evidence="11" id="KW-0282">Flagellum</keyword>
<evidence type="ECO:0000256" key="3">
    <source>
        <dbReference type="ARBA" id="ARBA00022475"/>
    </source>
</evidence>